<gene>
    <name evidence="1" type="ORF">Cabys_1096</name>
    <name evidence="2" type="ORF">Calab_2302</name>
</gene>
<dbReference type="Proteomes" id="UP000183868">
    <property type="component" value="Chromosome"/>
</dbReference>
<name>H1XXC7_CALAY</name>
<dbReference type="InterPro" id="IPR016181">
    <property type="entry name" value="Acyl_CoA_acyltransferase"/>
</dbReference>
<dbReference type="Proteomes" id="UP000004671">
    <property type="component" value="Chromosome"/>
</dbReference>
<dbReference type="AlphaFoldDB" id="H1XXC7"/>
<dbReference type="PaxDb" id="880073-Calab_2302"/>
<dbReference type="EMBL" id="CM001402">
    <property type="protein sequence ID" value="EHO41912.1"/>
    <property type="molecule type" value="Genomic_DNA"/>
</dbReference>
<dbReference type="KEGG" id="caby:Cabys_1096"/>
<evidence type="ECO:0000313" key="2">
    <source>
        <dbReference type="EMBL" id="EHO41912.1"/>
    </source>
</evidence>
<reference evidence="2 3" key="1">
    <citation type="submission" date="2011-09" db="EMBL/GenBank/DDBJ databases">
        <title>The permanent draft genome of Caldithrix abyssi DSM 13497.</title>
        <authorList>
            <consortium name="US DOE Joint Genome Institute (JGI-PGF)"/>
            <person name="Lucas S."/>
            <person name="Han J."/>
            <person name="Lapidus A."/>
            <person name="Bruce D."/>
            <person name="Goodwin L."/>
            <person name="Pitluck S."/>
            <person name="Peters L."/>
            <person name="Kyrpides N."/>
            <person name="Mavromatis K."/>
            <person name="Ivanova N."/>
            <person name="Mikhailova N."/>
            <person name="Chertkov O."/>
            <person name="Detter J.C."/>
            <person name="Tapia R."/>
            <person name="Han C."/>
            <person name="Land M."/>
            <person name="Hauser L."/>
            <person name="Markowitz V."/>
            <person name="Cheng J.-F."/>
            <person name="Hugenholtz P."/>
            <person name="Woyke T."/>
            <person name="Wu D."/>
            <person name="Spring S."/>
            <person name="Brambilla E."/>
            <person name="Klenk H.-P."/>
            <person name="Eisen J.A."/>
        </authorList>
    </citation>
    <scope>NUCLEOTIDE SEQUENCE [LARGE SCALE GENOMIC DNA]</scope>
    <source>
        <strain evidence="2 3">DSM 13497</strain>
    </source>
</reference>
<keyword evidence="3" id="KW-1185">Reference proteome</keyword>
<dbReference type="STRING" id="880073.Cabys_1096"/>
<evidence type="ECO:0000313" key="3">
    <source>
        <dbReference type="Proteomes" id="UP000004671"/>
    </source>
</evidence>
<dbReference type="OrthoDB" id="5570877at2"/>
<sequence>MSYTVKVADLEKDKPTIVAILERNRTRTDTDYSKRFDWIYLNNPFGKAKAWIIYNDKTGDAIGFTGVFPRPVFVEGKEYLAWNCGDFSIDQKYRTLGVALKLRREAKKGVDSGEVALLYAHPNKRMEVIHFRVGHQKISEMRRFALPLKFDRYLRQKISSNALAAALALPLNFGMKLKFALKRSAKVAGQIKAQIECSDQHEQLFEQMKAQFKVIGVRNCQYLKWKFADHPNFKYQQFDCFENNRLKGTIFFTIKEETVHIIDVLIPNYREMLVPLFLEFIKQVYKTKSGQTLSFILQKDNPIIPLLKSIGFKERDDATSSVIAYANESMNEKLAKTILQGSNWYMTVGDRDA</sequence>
<evidence type="ECO:0008006" key="5">
    <source>
        <dbReference type="Google" id="ProtNLM"/>
    </source>
</evidence>
<dbReference type="HOGENOM" id="CLU_787399_0_0_0"/>
<dbReference type="eggNOG" id="ENOG5033259">
    <property type="taxonomic scope" value="Bacteria"/>
</dbReference>
<reference evidence="1 4" key="2">
    <citation type="submission" date="2016-11" db="EMBL/GenBank/DDBJ databases">
        <title>Genomic analysis of Caldithrix abyssi and proposal of a novel bacterial phylum Caldithrichaeota.</title>
        <authorList>
            <person name="Kublanov I."/>
            <person name="Sigalova O."/>
            <person name="Gavrilov S."/>
            <person name="Lebedinsky A."/>
            <person name="Ivanova N."/>
            <person name="Daum C."/>
            <person name="Reddy T."/>
            <person name="Klenk H.P."/>
            <person name="Goker M."/>
            <person name="Reva O."/>
            <person name="Miroshnichenko M."/>
            <person name="Kyprides N."/>
            <person name="Woyke T."/>
            <person name="Gelfand M."/>
        </authorList>
    </citation>
    <scope>NUCLEOTIDE SEQUENCE [LARGE SCALE GENOMIC DNA]</scope>
    <source>
        <strain evidence="1 4">LF13</strain>
    </source>
</reference>
<organism evidence="2 3">
    <name type="scientific">Caldithrix abyssi DSM 13497</name>
    <dbReference type="NCBI Taxonomy" id="880073"/>
    <lineage>
        <taxon>Bacteria</taxon>
        <taxon>Pseudomonadati</taxon>
        <taxon>Calditrichota</taxon>
        <taxon>Calditrichia</taxon>
        <taxon>Calditrichales</taxon>
        <taxon>Calditrichaceae</taxon>
        <taxon>Caldithrix</taxon>
    </lineage>
</organism>
<protein>
    <recommendedName>
        <fullName evidence="5">N-acetyltransferase domain-containing protein</fullName>
    </recommendedName>
</protein>
<evidence type="ECO:0000313" key="4">
    <source>
        <dbReference type="Proteomes" id="UP000183868"/>
    </source>
</evidence>
<proteinExistence type="predicted"/>
<dbReference type="SUPFAM" id="SSF55729">
    <property type="entry name" value="Acyl-CoA N-acyltransferases (Nat)"/>
    <property type="match status" value="1"/>
</dbReference>
<dbReference type="EMBL" id="CP018099">
    <property type="protein sequence ID" value="APF17845.1"/>
    <property type="molecule type" value="Genomic_DNA"/>
</dbReference>
<accession>H1XXC7</accession>
<evidence type="ECO:0000313" key="1">
    <source>
        <dbReference type="EMBL" id="APF17845.1"/>
    </source>
</evidence>
<dbReference type="RefSeq" id="WP_006929099.1">
    <property type="nucleotide sequence ID" value="NZ_CM001402.1"/>
</dbReference>